<dbReference type="Gene3D" id="3.10.310.10">
    <property type="entry name" value="Diaminopimelate Epimerase, Chain A, domain 1"/>
    <property type="match status" value="2"/>
</dbReference>
<dbReference type="Proteomes" id="UP001206126">
    <property type="component" value="Unassembled WGS sequence"/>
</dbReference>
<accession>A0ABT2D6X4</accession>
<protein>
    <submittedName>
        <fullName evidence="3">PhzF family phenazine biosynthesis protein</fullName>
    </submittedName>
</protein>
<dbReference type="Pfam" id="PF02567">
    <property type="entry name" value="PhzC-PhzF"/>
    <property type="match status" value="1"/>
</dbReference>
<dbReference type="InterPro" id="IPR003719">
    <property type="entry name" value="Phenazine_PhzF-like"/>
</dbReference>
<dbReference type="PIRSF" id="PIRSF016184">
    <property type="entry name" value="PhzC_PhzF"/>
    <property type="match status" value="1"/>
</dbReference>
<dbReference type="RefSeq" id="WP_258820682.1">
    <property type="nucleotide sequence ID" value="NZ_JANUHB010000001.1"/>
</dbReference>
<evidence type="ECO:0000313" key="3">
    <source>
        <dbReference type="EMBL" id="MCS0806912.1"/>
    </source>
</evidence>
<comment type="similarity">
    <text evidence="1">Belongs to the PhzF family.</text>
</comment>
<dbReference type="EMBL" id="JANUHB010000001">
    <property type="protein sequence ID" value="MCS0806912.1"/>
    <property type="molecule type" value="Genomic_DNA"/>
</dbReference>
<dbReference type="PANTHER" id="PTHR13774:SF39">
    <property type="entry name" value="BIOSYNTHESIS PROTEIN, PUTATIVE-RELATED"/>
    <property type="match status" value="1"/>
</dbReference>
<reference evidence="3 4" key="1">
    <citation type="submission" date="2022-08" db="EMBL/GenBank/DDBJ databases">
        <title>Reclassification of Massilia species as members of the genera Telluria, Duganella, Pseudoduganella, Mokoshia gen. nov. and Zemynaea gen. nov. using orthogonal and non-orthogonal genome-based approaches.</title>
        <authorList>
            <person name="Bowman J.P."/>
        </authorList>
    </citation>
    <scope>NUCLEOTIDE SEQUENCE [LARGE SCALE GENOMIC DNA]</scope>
    <source>
        <strain evidence="3 4">JCM 31605</strain>
    </source>
</reference>
<dbReference type="PANTHER" id="PTHR13774">
    <property type="entry name" value="PHENAZINE BIOSYNTHESIS PROTEIN"/>
    <property type="match status" value="1"/>
</dbReference>
<gene>
    <name evidence="3" type="ORF">NX774_03145</name>
</gene>
<keyword evidence="4" id="KW-1185">Reference proteome</keyword>
<dbReference type="NCBIfam" id="TIGR00654">
    <property type="entry name" value="PhzF_family"/>
    <property type="match status" value="1"/>
</dbReference>
<sequence>MTPSEILRIAAFADGDAGGNPAGVWLGASLPDAATMQRLAAVIGFSETVFAAPQGGFFRARYFSPEAEVPFCGHATIALGAALARQHGDGVYRLALNNAQITVEGRQQGAQVQAALQSPPTRSQAAPAALADAALALFGYTRADLDPRIPPALAHGGADHLVLALASRELLAAMRYDLDAGRALMNAHGLVTVVLAWAEAPQRFHTRNPFAAGGVYEDPATGAGTAALAGYLRDLGWPHGGHIEVVQGEDMGMRSRLFADIGQQPGGSIRVSGIARFMSAQ</sequence>
<evidence type="ECO:0000313" key="4">
    <source>
        <dbReference type="Proteomes" id="UP001206126"/>
    </source>
</evidence>
<dbReference type="SUPFAM" id="SSF54506">
    <property type="entry name" value="Diaminopimelate epimerase-like"/>
    <property type="match status" value="1"/>
</dbReference>
<name>A0ABT2D6X4_9BURK</name>
<organism evidence="3 4">
    <name type="scientific">Massilia agilis</name>
    <dbReference type="NCBI Taxonomy" id="1811226"/>
    <lineage>
        <taxon>Bacteria</taxon>
        <taxon>Pseudomonadati</taxon>
        <taxon>Pseudomonadota</taxon>
        <taxon>Betaproteobacteria</taxon>
        <taxon>Burkholderiales</taxon>
        <taxon>Oxalobacteraceae</taxon>
        <taxon>Telluria group</taxon>
        <taxon>Massilia</taxon>
    </lineage>
</organism>
<comment type="caution">
    <text evidence="3">The sequence shown here is derived from an EMBL/GenBank/DDBJ whole genome shotgun (WGS) entry which is preliminary data.</text>
</comment>
<evidence type="ECO:0000256" key="2">
    <source>
        <dbReference type="ARBA" id="ARBA00023235"/>
    </source>
</evidence>
<proteinExistence type="inferred from homology"/>
<evidence type="ECO:0000256" key="1">
    <source>
        <dbReference type="ARBA" id="ARBA00008270"/>
    </source>
</evidence>
<keyword evidence="2" id="KW-0413">Isomerase</keyword>